<accession>A0A9D4JAM3</accession>
<name>A0A9D4JAM3_DREPO</name>
<feature type="compositionally biased region" description="Polar residues" evidence="1">
    <location>
        <begin position="42"/>
        <end position="53"/>
    </location>
</feature>
<organism evidence="2 3">
    <name type="scientific">Dreissena polymorpha</name>
    <name type="common">Zebra mussel</name>
    <name type="synonym">Mytilus polymorpha</name>
    <dbReference type="NCBI Taxonomy" id="45954"/>
    <lineage>
        <taxon>Eukaryota</taxon>
        <taxon>Metazoa</taxon>
        <taxon>Spiralia</taxon>
        <taxon>Lophotrochozoa</taxon>
        <taxon>Mollusca</taxon>
        <taxon>Bivalvia</taxon>
        <taxon>Autobranchia</taxon>
        <taxon>Heteroconchia</taxon>
        <taxon>Euheterodonta</taxon>
        <taxon>Imparidentia</taxon>
        <taxon>Neoheterodontei</taxon>
        <taxon>Myida</taxon>
        <taxon>Dreissenoidea</taxon>
        <taxon>Dreissenidae</taxon>
        <taxon>Dreissena</taxon>
    </lineage>
</organism>
<dbReference type="EMBL" id="JAIWYP010000006">
    <property type="protein sequence ID" value="KAH3804770.1"/>
    <property type="molecule type" value="Genomic_DNA"/>
</dbReference>
<reference evidence="2" key="1">
    <citation type="journal article" date="2019" name="bioRxiv">
        <title>The Genome of the Zebra Mussel, Dreissena polymorpha: A Resource for Invasive Species Research.</title>
        <authorList>
            <person name="McCartney M.A."/>
            <person name="Auch B."/>
            <person name="Kono T."/>
            <person name="Mallez S."/>
            <person name="Zhang Y."/>
            <person name="Obille A."/>
            <person name="Becker A."/>
            <person name="Abrahante J.E."/>
            <person name="Garbe J."/>
            <person name="Badalamenti J.P."/>
            <person name="Herman A."/>
            <person name="Mangelson H."/>
            <person name="Liachko I."/>
            <person name="Sullivan S."/>
            <person name="Sone E.D."/>
            <person name="Koren S."/>
            <person name="Silverstein K.A.T."/>
            <person name="Beckman K.B."/>
            <person name="Gohl D.M."/>
        </authorList>
    </citation>
    <scope>NUCLEOTIDE SEQUENCE</scope>
    <source>
        <strain evidence="2">Duluth1</strain>
        <tissue evidence="2">Whole animal</tissue>
    </source>
</reference>
<keyword evidence="3" id="KW-1185">Reference proteome</keyword>
<dbReference type="AlphaFoldDB" id="A0A9D4JAM3"/>
<reference evidence="2" key="2">
    <citation type="submission" date="2020-11" db="EMBL/GenBank/DDBJ databases">
        <authorList>
            <person name="McCartney M.A."/>
            <person name="Auch B."/>
            <person name="Kono T."/>
            <person name="Mallez S."/>
            <person name="Becker A."/>
            <person name="Gohl D.M."/>
            <person name="Silverstein K.A.T."/>
            <person name="Koren S."/>
            <person name="Bechman K.B."/>
            <person name="Herman A."/>
            <person name="Abrahante J.E."/>
            <person name="Garbe J."/>
        </authorList>
    </citation>
    <scope>NUCLEOTIDE SEQUENCE</scope>
    <source>
        <strain evidence="2">Duluth1</strain>
        <tissue evidence="2">Whole animal</tissue>
    </source>
</reference>
<evidence type="ECO:0000313" key="2">
    <source>
        <dbReference type="EMBL" id="KAH3804770.1"/>
    </source>
</evidence>
<evidence type="ECO:0000256" key="1">
    <source>
        <dbReference type="SAM" id="MobiDB-lite"/>
    </source>
</evidence>
<comment type="caution">
    <text evidence="2">The sequence shown here is derived from an EMBL/GenBank/DDBJ whole genome shotgun (WGS) entry which is preliminary data.</text>
</comment>
<protein>
    <submittedName>
        <fullName evidence="2">Uncharacterized protein</fullName>
    </submittedName>
</protein>
<proteinExistence type="predicted"/>
<dbReference type="Proteomes" id="UP000828390">
    <property type="component" value="Unassembled WGS sequence"/>
</dbReference>
<gene>
    <name evidence="2" type="ORF">DPMN_133058</name>
</gene>
<feature type="region of interest" description="Disordered" evidence="1">
    <location>
        <begin position="27"/>
        <end position="53"/>
    </location>
</feature>
<sequence length="53" mass="6123">MDTQCLHQNQRPIDNTDWKLRALSGYLSAGSRGPETDKYTEDQQTIYSMNQSE</sequence>
<evidence type="ECO:0000313" key="3">
    <source>
        <dbReference type="Proteomes" id="UP000828390"/>
    </source>
</evidence>